<dbReference type="Pfam" id="PF20466">
    <property type="entry name" value="MmeI_TRD"/>
    <property type="match status" value="1"/>
</dbReference>
<feature type="compositionally biased region" description="Low complexity" evidence="5">
    <location>
        <begin position="514"/>
        <end position="526"/>
    </location>
</feature>
<comment type="catalytic activity">
    <reaction evidence="4">
        <text>a 2'-deoxyadenosine in DNA + S-adenosyl-L-methionine = an N(6)-methyl-2'-deoxyadenosine in DNA + S-adenosyl-L-homocysteine + H(+)</text>
        <dbReference type="Rhea" id="RHEA:15197"/>
        <dbReference type="Rhea" id="RHEA-COMP:12418"/>
        <dbReference type="Rhea" id="RHEA-COMP:12419"/>
        <dbReference type="ChEBI" id="CHEBI:15378"/>
        <dbReference type="ChEBI" id="CHEBI:57856"/>
        <dbReference type="ChEBI" id="CHEBI:59789"/>
        <dbReference type="ChEBI" id="CHEBI:90615"/>
        <dbReference type="ChEBI" id="CHEBI:90616"/>
        <dbReference type="EC" id="2.1.1.72"/>
    </reaction>
</comment>
<evidence type="ECO:0000259" key="7">
    <source>
        <dbReference type="Pfam" id="PF20465"/>
    </source>
</evidence>
<dbReference type="Gene3D" id="3.40.50.150">
    <property type="entry name" value="Vaccinia Virus protein VP39"/>
    <property type="match status" value="1"/>
</dbReference>
<feature type="domain" description="MmeI-like DNA-methyltransferase" evidence="9">
    <location>
        <begin position="385"/>
        <end position="666"/>
    </location>
</feature>
<feature type="domain" description="MmeI-like N-terminal" evidence="6">
    <location>
        <begin position="12"/>
        <end position="209"/>
    </location>
</feature>
<dbReference type="EC" id="2.1.1.72" evidence="1"/>
<dbReference type="Pfam" id="PF20465">
    <property type="entry name" value="MmeI_hel"/>
    <property type="match status" value="1"/>
</dbReference>
<dbReference type="SUPFAM" id="SSF53335">
    <property type="entry name" value="S-adenosyl-L-methionine-dependent methyltransferases"/>
    <property type="match status" value="1"/>
</dbReference>
<accession>A0ABT5AVS5</accession>
<dbReference type="InterPro" id="IPR029063">
    <property type="entry name" value="SAM-dependent_MTases_sf"/>
</dbReference>
<dbReference type="Proteomes" id="UP001212499">
    <property type="component" value="Unassembled WGS sequence"/>
</dbReference>
<dbReference type="InterPro" id="IPR046816">
    <property type="entry name" value="MmeI_Mtase"/>
</dbReference>
<dbReference type="PANTHER" id="PTHR33841">
    <property type="entry name" value="DNA METHYLTRANSFERASE YEEA-RELATED"/>
    <property type="match status" value="1"/>
</dbReference>
<dbReference type="PROSITE" id="PS00092">
    <property type="entry name" value="N6_MTASE"/>
    <property type="match status" value="1"/>
</dbReference>
<feature type="domain" description="MmeI-like helicase spacer" evidence="7">
    <location>
        <begin position="215"/>
        <end position="285"/>
    </location>
</feature>
<keyword evidence="3" id="KW-0808">Transferase</keyword>
<evidence type="ECO:0000256" key="5">
    <source>
        <dbReference type="SAM" id="MobiDB-lite"/>
    </source>
</evidence>
<proteinExistence type="predicted"/>
<dbReference type="InterPro" id="IPR050953">
    <property type="entry name" value="N4_N6_ade-DNA_methylase"/>
</dbReference>
<feature type="domain" description="MmeI-like target recognition" evidence="8">
    <location>
        <begin position="852"/>
        <end position="921"/>
    </location>
</feature>
<evidence type="ECO:0000256" key="3">
    <source>
        <dbReference type="ARBA" id="ARBA00022679"/>
    </source>
</evidence>
<evidence type="ECO:0000313" key="10">
    <source>
        <dbReference type="EMBL" id="MDB9541422.1"/>
    </source>
</evidence>
<dbReference type="Pfam" id="PF20464">
    <property type="entry name" value="MmeI_N"/>
    <property type="match status" value="1"/>
</dbReference>
<dbReference type="PANTHER" id="PTHR33841:SF1">
    <property type="entry name" value="DNA METHYLTRANSFERASE A"/>
    <property type="match status" value="1"/>
</dbReference>
<evidence type="ECO:0000256" key="2">
    <source>
        <dbReference type="ARBA" id="ARBA00022603"/>
    </source>
</evidence>
<evidence type="ECO:0000313" key="11">
    <source>
        <dbReference type="Proteomes" id="UP001212499"/>
    </source>
</evidence>
<protein>
    <recommendedName>
        <fullName evidence="1">site-specific DNA-methyltransferase (adenine-specific)</fullName>
        <ecNumber evidence="1">2.1.1.72</ecNumber>
    </recommendedName>
</protein>
<organism evidence="10 11">
    <name type="scientific">Anabaenopsis arnoldii</name>
    <dbReference type="NCBI Taxonomy" id="2152938"/>
    <lineage>
        <taxon>Bacteria</taxon>
        <taxon>Bacillati</taxon>
        <taxon>Cyanobacteriota</taxon>
        <taxon>Cyanophyceae</taxon>
        <taxon>Nostocales</taxon>
        <taxon>Nodulariaceae</taxon>
        <taxon>Anabaenopsis</taxon>
    </lineage>
</organism>
<dbReference type="InterPro" id="IPR046820">
    <property type="entry name" value="MmeI_TRD"/>
</dbReference>
<evidence type="ECO:0000256" key="1">
    <source>
        <dbReference type="ARBA" id="ARBA00011900"/>
    </source>
</evidence>
<dbReference type="RefSeq" id="WP_271734871.1">
    <property type="nucleotide sequence ID" value="NZ_JANQDP010000005.1"/>
</dbReference>
<keyword evidence="11" id="KW-1185">Reference proteome</keyword>
<dbReference type="EMBL" id="JAQMUH010000194">
    <property type="protein sequence ID" value="MDB9541422.1"/>
    <property type="molecule type" value="Genomic_DNA"/>
</dbReference>
<feature type="region of interest" description="Disordered" evidence="5">
    <location>
        <begin position="512"/>
        <end position="541"/>
    </location>
</feature>
<dbReference type="InterPro" id="IPR046817">
    <property type="entry name" value="MmeI_N"/>
</dbReference>
<evidence type="ECO:0000259" key="8">
    <source>
        <dbReference type="Pfam" id="PF20466"/>
    </source>
</evidence>
<keyword evidence="2" id="KW-0489">Methyltransferase</keyword>
<dbReference type="InterPro" id="IPR002052">
    <property type="entry name" value="DNA_methylase_N6_adenine_CS"/>
</dbReference>
<gene>
    <name evidence="10" type="ORF">PN457_17465</name>
</gene>
<evidence type="ECO:0000256" key="4">
    <source>
        <dbReference type="ARBA" id="ARBA00047942"/>
    </source>
</evidence>
<sequence length="1143" mass="129908">MKELDQQRVEIFLDKWQGSSGNEIANKDSFCLDLCTALGVPPPPPQGRVPGDPYCLEKNVKMPQSTGNIKQGRIDFYKQGHFILEAKQGTIKSGNSTPKRGTRAYDQYMQKAFIQATAYAPHLPVKPPFLLTCDIGDHFELWMGFSGDYGGYGARQIIKLNDLLKPDIFDLFVDIFTQPQKRNPEKIRAKVTRDVAGDLAQLAYWLEKQQHHPQEVANFLMRCIFTMFAEDVQLLKRGVFTEALTQRWLCQPSSFKPEIETLWRTMDEGGTFGFDSILRFNGSLFTNATAFDLPKSQLEVLLQAAKRDWSRVEPAIFGTLLERALDTKERSKLGAHYTPRSYVERLVRPVVIEPLRQDWLETEIVVDQLLKVPGDLEPTATQKKKAVELIREFLQKLRTIKILDPACGSGNFLYVTLDLLKTLEAEVIRRIADITGQYQSSVLDQVNVSQFLGIEVNPRAASIAELVIWIGYLQWYFKQFGNTSPPEPVLQKFNNIEYRDAVLAWDSKKPAIDPTTHPTTHQTRTRWGGRTMKHPVTGEDIPDPQDQIPIYSYSNPRMAIWPEADYIVSNPPFIGNARMRELLGDGYTETLRQVYQDVPDTVDFVMYWWHKAADLVRKGQVKRFGLITTNTISQVRLRSVIEYHLKAKHPIKLIFAIPDHPWTDDGAAVRIAMTAAELEGSPGSQVVELGEVILKGEGETPEDTADLIDIAWQNVGVIFSNLRSGANLTNIQPLKANDQLSSRGMMLFGSGFIIEPVDFTKIESEILFTYTNGRDILQRSRHVKIIDFFGLSVTEAEKLYPQAYQWVLEKVKPERDANRDQNLRKNWWVFGRPRPELRLALQDIQRYIVTVETAKHRVFIFLDQGVIPDNKLIAIALDDAYFLGVLSSKIHVTWALAAGGTLGMGGVYVKTKCFDSFPFPEPTAEQKQKIRDLGEKLDAHRKQVQSQHPDVTITGMYNLLEKLRTGEPFTDTDRKYNDQALVSILKSIHDQLDAAVFAAYGWSPNISDEQILSQLVALNAERAGEERNNLIRWLRPEYQAPHEVNTQVAIAGITTIPETTITPAQQQPFPKKSKEQLAAIRDLLRTHGGDWTLEQIIKQFKLTPGQKQVIGDHLESLEWFNILVSSHDHGVTRWRYVETDLAT</sequence>
<evidence type="ECO:0000259" key="9">
    <source>
        <dbReference type="Pfam" id="PF20473"/>
    </source>
</evidence>
<comment type="caution">
    <text evidence="10">The sequence shown here is derived from an EMBL/GenBank/DDBJ whole genome shotgun (WGS) entry which is preliminary data.</text>
</comment>
<dbReference type="InterPro" id="IPR046819">
    <property type="entry name" value="MmeI_hel"/>
</dbReference>
<reference evidence="10 11" key="1">
    <citation type="submission" date="2023-01" db="EMBL/GenBank/DDBJ databases">
        <title>Genomes from the Australian National Cyanobacteria Reference Collection.</title>
        <authorList>
            <person name="Willis A."/>
            <person name="Lee E.M.F."/>
        </authorList>
    </citation>
    <scope>NUCLEOTIDE SEQUENCE [LARGE SCALE GENOMIC DNA]</scope>
    <source>
        <strain evidence="10 11">CS-1033</strain>
    </source>
</reference>
<dbReference type="PRINTS" id="PR00507">
    <property type="entry name" value="N12N6MTFRASE"/>
</dbReference>
<evidence type="ECO:0000259" key="6">
    <source>
        <dbReference type="Pfam" id="PF20464"/>
    </source>
</evidence>
<dbReference type="Pfam" id="PF20473">
    <property type="entry name" value="MmeI_Mtase"/>
    <property type="match status" value="1"/>
</dbReference>
<name>A0ABT5AVS5_9CYAN</name>